<dbReference type="SUPFAM" id="SSF52317">
    <property type="entry name" value="Class I glutamine amidotransferase-like"/>
    <property type="match status" value="1"/>
</dbReference>
<evidence type="ECO:0000259" key="4">
    <source>
        <dbReference type="PROSITE" id="PS01124"/>
    </source>
</evidence>
<dbReference type="Pfam" id="PF12833">
    <property type="entry name" value="HTH_18"/>
    <property type="match status" value="1"/>
</dbReference>
<dbReference type="SMART" id="SM00342">
    <property type="entry name" value="HTH_ARAC"/>
    <property type="match status" value="1"/>
</dbReference>
<evidence type="ECO:0000256" key="1">
    <source>
        <dbReference type="ARBA" id="ARBA00023015"/>
    </source>
</evidence>
<dbReference type="InterPro" id="IPR009057">
    <property type="entry name" value="Homeodomain-like_sf"/>
</dbReference>
<dbReference type="InterPro" id="IPR052158">
    <property type="entry name" value="INH-QAR"/>
</dbReference>
<dbReference type="InterPro" id="IPR018062">
    <property type="entry name" value="HTH_AraC-typ_CS"/>
</dbReference>
<dbReference type="InterPro" id="IPR029062">
    <property type="entry name" value="Class_I_gatase-like"/>
</dbReference>
<dbReference type="AlphaFoldDB" id="A0AAU7X4X9"/>
<evidence type="ECO:0000256" key="3">
    <source>
        <dbReference type="ARBA" id="ARBA00023163"/>
    </source>
</evidence>
<dbReference type="InterPro" id="IPR020449">
    <property type="entry name" value="Tscrpt_reg_AraC-type_HTH"/>
</dbReference>
<protein>
    <submittedName>
        <fullName evidence="5">GlxA family transcriptional regulator</fullName>
    </submittedName>
</protein>
<keyword evidence="2" id="KW-0238">DNA-binding</keyword>
<reference evidence="5" key="1">
    <citation type="submission" date="2024-06" db="EMBL/GenBank/DDBJ databases">
        <title>Methylostella associata gen. nov., sp. nov., a novel Ancalomicrobiaceae-affiliated facultatively methylotrophic bacteria that feed on methanotrophs of the genus Methylococcus.</title>
        <authorList>
            <person name="Saltykova V."/>
            <person name="Danilova O.V."/>
            <person name="Oshkin I.Y."/>
            <person name="Belova S.E."/>
            <person name="Pimenov N.V."/>
            <person name="Dedysh S.N."/>
        </authorList>
    </citation>
    <scope>NUCLEOTIDE SEQUENCE</scope>
    <source>
        <strain evidence="5">S20</strain>
    </source>
</reference>
<dbReference type="RefSeq" id="WP_407048012.1">
    <property type="nucleotide sequence ID" value="NZ_CP158568.1"/>
</dbReference>
<evidence type="ECO:0000256" key="2">
    <source>
        <dbReference type="ARBA" id="ARBA00023125"/>
    </source>
</evidence>
<proteinExistence type="predicted"/>
<dbReference type="PANTHER" id="PTHR43130:SF3">
    <property type="entry name" value="HTH-TYPE TRANSCRIPTIONAL REGULATOR RV1931C"/>
    <property type="match status" value="1"/>
</dbReference>
<dbReference type="Pfam" id="PF01965">
    <property type="entry name" value="DJ-1_PfpI"/>
    <property type="match status" value="1"/>
</dbReference>
<sequence length="331" mass="36561">MTSARQAPQRLTIGFVLAKDFTMSAFALFIDTIRLAADEGDRSGKVRCDWNVLSSGGHLIRSSTGVQVAPTARLGDPTRYCYIVVVGGLLRDPEPLDAECVAFLKRADVARVPIVGICTGAFILARHGLMDRRQACVSWLHYQQFKDEFPNIDVRADRMFVVDRDRITCCGGSGAADVAAYIVEERLGPKIKQKALQVLQIEKARPASDPQPRTPVEINVQNARLKRALLLMEQNISEPLRIEELARTCNVSVRNLERIFTAELGATPADAYKRIRLDMARKLVVDTDRPLTDIALSTGFCHPSSFSHGFKKLFGISPSRARAEARPAAAE</sequence>
<dbReference type="InterPro" id="IPR018060">
    <property type="entry name" value="HTH_AraC"/>
</dbReference>
<dbReference type="Gene3D" id="1.10.10.60">
    <property type="entry name" value="Homeodomain-like"/>
    <property type="match status" value="1"/>
</dbReference>
<keyword evidence="3" id="KW-0804">Transcription</keyword>
<dbReference type="PROSITE" id="PS00041">
    <property type="entry name" value="HTH_ARAC_FAMILY_1"/>
    <property type="match status" value="1"/>
</dbReference>
<dbReference type="EMBL" id="CP158568">
    <property type="protein sequence ID" value="XBY42909.1"/>
    <property type="molecule type" value="Genomic_DNA"/>
</dbReference>
<accession>A0AAU7X4X9</accession>
<evidence type="ECO:0000313" key="5">
    <source>
        <dbReference type="EMBL" id="XBY42909.1"/>
    </source>
</evidence>
<organism evidence="5">
    <name type="scientific">Methyloraptor flagellatus</name>
    <dbReference type="NCBI Taxonomy" id="3162530"/>
    <lineage>
        <taxon>Bacteria</taxon>
        <taxon>Pseudomonadati</taxon>
        <taxon>Pseudomonadota</taxon>
        <taxon>Alphaproteobacteria</taxon>
        <taxon>Hyphomicrobiales</taxon>
        <taxon>Ancalomicrobiaceae</taxon>
        <taxon>Methyloraptor</taxon>
    </lineage>
</organism>
<gene>
    <name evidence="5" type="ORF">ABS361_12390</name>
</gene>
<dbReference type="SUPFAM" id="SSF46689">
    <property type="entry name" value="Homeodomain-like"/>
    <property type="match status" value="2"/>
</dbReference>
<keyword evidence="1" id="KW-0805">Transcription regulation</keyword>
<dbReference type="CDD" id="cd03136">
    <property type="entry name" value="GATase1_AraC_ArgR_like"/>
    <property type="match status" value="1"/>
</dbReference>
<dbReference type="KEGG" id="mflg:ABS361_12390"/>
<dbReference type="PRINTS" id="PR00032">
    <property type="entry name" value="HTHARAC"/>
</dbReference>
<dbReference type="Gene3D" id="3.40.50.880">
    <property type="match status" value="1"/>
</dbReference>
<feature type="domain" description="HTH araC/xylS-type" evidence="4">
    <location>
        <begin position="226"/>
        <end position="324"/>
    </location>
</feature>
<dbReference type="GO" id="GO:0043565">
    <property type="term" value="F:sequence-specific DNA binding"/>
    <property type="evidence" value="ECO:0007669"/>
    <property type="project" value="InterPro"/>
</dbReference>
<dbReference type="PROSITE" id="PS01124">
    <property type="entry name" value="HTH_ARAC_FAMILY_2"/>
    <property type="match status" value="1"/>
</dbReference>
<dbReference type="InterPro" id="IPR002818">
    <property type="entry name" value="DJ-1/PfpI"/>
</dbReference>
<name>A0AAU7X4X9_9HYPH</name>
<dbReference type="PANTHER" id="PTHR43130">
    <property type="entry name" value="ARAC-FAMILY TRANSCRIPTIONAL REGULATOR"/>
    <property type="match status" value="1"/>
</dbReference>
<dbReference type="GO" id="GO:0003700">
    <property type="term" value="F:DNA-binding transcription factor activity"/>
    <property type="evidence" value="ECO:0007669"/>
    <property type="project" value="InterPro"/>
</dbReference>